<dbReference type="PROSITE" id="PS51030">
    <property type="entry name" value="NUCLEAR_REC_DBD_2"/>
    <property type="match status" value="1"/>
</dbReference>
<dbReference type="Pfam" id="PF00105">
    <property type="entry name" value="zf-C4"/>
    <property type="match status" value="1"/>
</dbReference>
<dbReference type="GO" id="GO:0045944">
    <property type="term" value="P:positive regulation of transcription by RNA polymerase II"/>
    <property type="evidence" value="ECO:0007669"/>
    <property type="project" value="TreeGrafter"/>
</dbReference>
<evidence type="ECO:0000256" key="1">
    <source>
        <dbReference type="ARBA" id="ARBA00022723"/>
    </source>
</evidence>
<comment type="caution">
    <text evidence="11">The sequence shown here is derived from an EMBL/GenBank/DDBJ whole genome shotgun (WGS) entry which is preliminary data.</text>
</comment>
<dbReference type="AlphaFoldDB" id="A0A813Y030"/>
<dbReference type="GO" id="GO:0000122">
    <property type="term" value="P:negative regulation of transcription by RNA polymerase II"/>
    <property type="evidence" value="ECO:0007669"/>
    <property type="project" value="TreeGrafter"/>
</dbReference>
<dbReference type="PANTHER" id="PTHR24082">
    <property type="entry name" value="NUCLEAR HORMONE RECEPTOR"/>
    <property type="match status" value="1"/>
</dbReference>
<evidence type="ECO:0000256" key="5">
    <source>
        <dbReference type="ARBA" id="ARBA00023125"/>
    </source>
</evidence>
<dbReference type="SUPFAM" id="SSF57716">
    <property type="entry name" value="Glucocorticoid receptor-like (DNA-binding domain)"/>
    <property type="match status" value="1"/>
</dbReference>
<evidence type="ECO:0000256" key="3">
    <source>
        <dbReference type="ARBA" id="ARBA00022833"/>
    </source>
</evidence>
<accession>A0A813Y030</accession>
<dbReference type="EMBL" id="CAJNOM010000035">
    <property type="protein sequence ID" value="CAF0873044.1"/>
    <property type="molecule type" value="Genomic_DNA"/>
</dbReference>
<evidence type="ECO:0000256" key="7">
    <source>
        <dbReference type="ARBA" id="ARBA00023170"/>
    </source>
</evidence>
<dbReference type="Gene3D" id="3.30.50.10">
    <property type="entry name" value="Erythroid Transcription Factor GATA-1, subunit A"/>
    <property type="match status" value="1"/>
</dbReference>
<feature type="domain" description="Nuclear receptor" evidence="10">
    <location>
        <begin position="21"/>
        <end position="95"/>
    </location>
</feature>
<dbReference type="GO" id="GO:0008270">
    <property type="term" value="F:zinc ion binding"/>
    <property type="evidence" value="ECO:0007669"/>
    <property type="project" value="UniProtKB-KW"/>
</dbReference>
<proteinExistence type="predicted"/>
<dbReference type="GO" id="GO:0004879">
    <property type="term" value="F:nuclear receptor activity"/>
    <property type="evidence" value="ECO:0007669"/>
    <property type="project" value="TreeGrafter"/>
</dbReference>
<evidence type="ECO:0000313" key="12">
    <source>
        <dbReference type="Proteomes" id="UP000663832"/>
    </source>
</evidence>
<evidence type="ECO:0000256" key="8">
    <source>
        <dbReference type="ARBA" id="ARBA00023242"/>
    </source>
</evidence>
<reference evidence="11" key="1">
    <citation type="submission" date="2021-02" db="EMBL/GenBank/DDBJ databases">
        <authorList>
            <person name="Nowell W R."/>
        </authorList>
    </citation>
    <scope>NUCLEOTIDE SEQUENCE</scope>
</reference>
<keyword evidence="7" id="KW-0675">Receptor</keyword>
<dbReference type="InterPro" id="IPR001628">
    <property type="entry name" value="Znf_hrmn_rcpt"/>
</dbReference>
<evidence type="ECO:0000256" key="4">
    <source>
        <dbReference type="ARBA" id="ARBA00023015"/>
    </source>
</evidence>
<dbReference type="InterPro" id="IPR013088">
    <property type="entry name" value="Znf_NHR/GATA"/>
</dbReference>
<dbReference type="OrthoDB" id="6355676at2759"/>
<keyword evidence="2" id="KW-0863">Zinc-finger</keyword>
<keyword evidence="4" id="KW-0805">Transcription regulation</keyword>
<evidence type="ECO:0000256" key="6">
    <source>
        <dbReference type="ARBA" id="ARBA00023163"/>
    </source>
</evidence>
<evidence type="ECO:0000313" key="11">
    <source>
        <dbReference type="EMBL" id="CAF0873044.1"/>
    </source>
</evidence>
<gene>
    <name evidence="11" type="ORF">QVE165_LOCUS8001</name>
</gene>
<dbReference type="SMART" id="SM00399">
    <property type="entry name" value="ZnF_C4"/>
    <property type="match status" value="1"/>
</dbReference>
<name>A0A813Y030_9BILA</name>
<evidence type="ECO:0000256" key="9">
    <source>
        <dbReference type="SAM" id="MobiDB-lite"/>
    </source>
</evidence>
<keyword evidence="5" id="KW-0238">DNA-binding</keyword>
<organism evidence="11 12">
    <name type="scientific">Adineta steineri</name>
    <dbReference type="NCBI Taxonomy" id="433720"/>
    <lineage>
        <taxon>Eukaryota</taxon>
        <taxon>Metazoa</taxon>
        <taxon>Spiralia</taxon>
        <taxon>Gnathifera</taxon>
        <taxon>Rotifera</taxon>
        <taxon>Eurotatoria</taxon>
        <taxon>Bdelloidea</taxon>
        <taxon>Adinetida</taxon>
        <taxon>Adinetidae</taxon>
        <taxon>Adineta</taxon>
    </lineage>
</organism>
<dbReference type="Proteomes" id="UP000663832">
    <property type="component" value="Unassembled WGS sequence"/>
</dbReference>
<keyword evidence="12" id="KW-1185">Reference proteome</keyword>
<keyword evidence="1" id="KW-0479">Metal-binding</keyword>
<keyword evidence="8" id="KW-0539">Nucleus</keyword>
<dbReference type="InterPro" id="IPR050234">
    <property type="entry name" value="Nuclear_hormone_rcpt_NR1"/>
</dbReference>
<feature type="region of interest" description="Disordered" evidence="9">
    <location>
        <begin position="1"/>
        <end position="22"/>
    </location>
</feature>
<keyword evidence="3" id="KW-0862">Zinc</keyword>
<dbReference type="PANTHER" id="PTHR24082:SF507">
    <property type="entry name" value="BILE ACID RECEPTOR-RELATED"/>
    <property type="match status" value="1"/>
</dbReference>
<keyword evidence="6" id="KW-0804">Transcription</keyword>
<evidence type="ECO:0000256" key="2">
    <source>
        <dbReference type="ARBA" id="ARBA00022771"/>
    </source>
</evidence>
<dbReference type="GO" id="GO:0030154">
    <property type="term" value="P:cell differentiation"/>
    <property type="evidence" value="ECO:0007669"/>
    <property type="project" value="TreeGrafter"/>
</dbReference>
<protein>
    <recommendedName>
        <fullName evidence="10">Nuclear receptor domain-containing protein</fullName>
    </recommendedName>
</protein>
<dbReference type="GO" id="GO:0000978">
    <property type="term" value="F:RNA polymerase II cis-regulatory region sequence-specific DNA binding"/>
    <property type="evidence" value="ECO:0007669"/>
    <property type="project" value="TreeGrafter"/>
</dbReference>
<sequence>MEKDSSITSDDDDTGQSVQSRPPCAVCGAPSIGRNFDAMTCLSSFFRRNAYNENLIYTCRIRNSCPISSITRRHCSACRLKKCFHQGMKKELIRSLNAINNATSTAIINRPPPPPPQQHQSLRSTTIGSIPQTNRSVLSSNDWTLLTNIRGVYEEYCINKFIESHEIIPLIPPIQPYRSRIKLQRLLDLRYKYTIIVASFIKRILQLDSFHISSEHHYHYLKTSFPCLTSVNVSELMKSKVLEFLPWEHDQLVVQAVLSDEIILRAETILNAFQTFAPYDPFIMKLWVIILALSSQTMPLIKKDQYIARDFDSVPKNLLTSQNYYLTLLWKYVIYRLGYNNGINFLVRFIQNFLRRQKLEADVIEVIQNRDDHGQLIQFIQMNLTI</sequence>
<evidence type="ECO:0000259" key="10">
    <source>
        <dbReference type="PROSITE" id="PS51030"/>
    </source>
</evidence>